<dbReference type="Proteomes" id="UP000285146">
    <property type="component" value="Unassembled WGS sequence"/>
</dbReference>
<evidence type="ECO:0000313" key="3">
    <source>
        <dbReference type="Proteomes" id="UP000285146"/>
    </source>
</evidence>
<name>A0A423WUW8_9PEZI</name>
<gene>
    <name evidence="2" type="ORF">VPNG_07318</name>
</gene>
<organism evidence="2 3">
    <name type="scientific">Cytospora leucostoma</name>
    <dbReference type="NCBI Taxonomy" id="1230097"/>
    <lineage>
        <taxon>Eukaryota</taxon>
        <taxon>Fungi</taxon>
        <taxon>Dikarya</taxon>
        <taxon>Ascomycota</taxon>
        <taxon>Pezizomycotina</taxon>
        <taxon>Sordariomycetes</taxon>
        <taxon>Sordariomycetidae</taxon>
        <taxon>Diaporthales</taxon>
        <taxon>Cytosporaceae</taxon>
        <taxon>Cytospora</taxon>
    </lineage>
</organism>
<evidence type="ECO:0000313" key="2">
    <source>
        <dbReference type="EMBL" id="ROW07147.1"/>
    </source>
</evidence>
<proteinExistence type="predicted"/>
<dbReference type="AlphaFoldDB" id="A0A423WUW8"/>
<keyword evidence="3" id="KW-1185">Reference proteome</keyword>
<protein>
    <submittedName>
        <fullName evidence="2">Uncharacterized protein</fullName>
    </submittedName>
</protein>
<evidence type="ECO:0000256" key="1">
    <source>
        <dbReference type="SAM" id="MobiDB-lite"/>
    </source>
</evidence>
<sequence>MHVHAIRELRADRLDSQLNATFEPLDTDRKARRPKQKATMTPTALTGEGHQGTGEAVGVLVARRQGGGHDDGVDDGGQDLDARLLADDDEGRGRGGVAALADGAEQLGGVLAHVEADDDDGDDVQAHDAVEDGLCGALHGLAGVVGLAGDDADGLDAAVGEGGLEAYHEANRGDLGRYGEAGE</sequence>
<dbReference type="InParanoid" id="A0A423WUW8"/>
<comment type="caution">
    <text evidence="2">The sequence shown here is derived from an EMBL/GenBank/DDBJ whole genome shotgun (WGS) entry which is preliminary data.</text>
</comment>
<dbReference type="EMBL" id="LKEB01000039">
    <property type="protein sequence ID" value="ROW07147.1"/>
    <property type="molecule type" value="Genomic_DNA"/>
</dbReference>
<reference evidence="2 3" key="1">
    <citation type="submission" date="2015-09" db="EMBL/GenBank/DDBJ databases">
        <title>Host preference determinants of Valsa canker pathogens revealed by comparative genomics.</title>
        <authorList>
            <person name="Yin Z."/>
            <person name="Huang L."/>
        </authorList>
    </citation>
    <scope>NUCLEOTIDE SEQUENCE [LARGE SCALE GENOMIC DNA]</scope>
    <source>
        <strain evidence="2 3">SXYLt</strain>
    </source>
</reference>
<accession>A0A423WUW8</accession>
<feature type="region of interest" description="Disordered" evidence="1">
    <location>
        <begin position="21"/>
        <end position="51"/>
    </location>
</feature>